<dbReference type="AlphaFoldDB" id="A0A4D6H9K0"/>
<name>A0A4D6H9K0_9EURY</name>
<gene>
    <name evidence="1" type="ORF">DV733_03430</name>
</gene>
<dbReference type="RefSeq" id="WP_049993791.1">
    <property type="nucleotide sequence ID" value="NZ_CP031310.1"/>
</dbReference>
<dbReference type="Proteomes" id="UP000296706">
    <property type="component" value="Chromosome"/>
</dbReference>
<accession>A0A4D6H9K0</accession>
<dbReference type="KEGG" id="hsn:DV733_03430"/>
<dbReference type="EMBL" id="CP031310">
    <property type="protein sequence ID" value="QCC50345.1"/>
    <property type="molecule type" value="Genomic_DNA"/>
</dbReference>
<keyword evidence="2" id="KW-1185">Reference proteome</keyword>
<organism evidence="1 2">
    <name type="scientific">Halapricum salinum</name>
    <dbReference type="NCBI Taxonomy" id="1457250"/>
    <lineage>
        <taxon>Archaea</taxon>
        <taxon>Methanobacteriati</taxon>
        <taxon>Methanobacteriota</taxon>
        <taxon>Stenosarchaea group</taxon>
        <taxon>Halobacteria</taxon>
        <taxon>Halobacteriales</taxon>
        <taxon>Haloarculaceae</taxon>
        <taxon>Halapricum</taxon>
    </lineage>
</organism>
<dbReference type="GO" id="GO:0016874">
    <property type="term" value="F:ligase activity"/>
    <property type="evidence" value="ECO:0007669"/>
    <property type="project" value="UniProtKB-KW"/>
</dbReference>
<evidence type="ECO:0000313" key="2">
    <source>
        <dbReference type="Proteomes" id="UP000296706"/>
    </source>
</evidence>
<dbReference type="OrthoDB" id="200286at2157"/>
<reference evidence="1 2" key="1">
    <citation type="journal article" date="2019" name="Nat. Commun.">
        <title>A new type of DNA phosphorothioation-based antiviral system in archaea.</title>
        <authorList>
            <person name="Xiong L."/>
            <person name="Liu S."/>
            <person name="Chen S."/>
            <person name="Xiao Y."/>
            <person name="Zhu B."/>
            <person name="Gao Y."/>
            <person name="Zhang Y."/>
            <person name="Chen B."/>
            <person name="Luo J."/>
            <person name="Deng Z."/>
            <person name="Chen X."/>
            <person name="Wang L."/>
            <person name="Chen S."/>
        </authorList>
    </citation>
    <scope>NUCLEOTIDE SEQUENCE [LARGE SCALE GENOMIC DNA]</scope>
    <source>
        <strain evidence="1 2">CBA1105</strain>
    </source>
</reference>
<protein>
    <submittedName>
        <fullName evidence="1">2'-5' RNA ligase family protein</fullName>
    </submittedName>
</protein>
<dbReference type="STRING" id="1457250.GCA_000755225_02985"/>
<proteinExistence type="predicted"/>
<evidence type="ECO:0000313" key="1">
    <source>
        <dbReference type="EMBL" id="QCC50345.1"/>
    </source>
</evidence>
<dbReference type="SUPFAM" id="SSF55144">
    <property type="entry name" value="LigT-like"/>
    <property type="match status" value="1"/>
</dbReference>
<dbReference type="InterPro" id="IPR009097">
    <property type="entry name" value="Cyclic_Pdiesterase"/>
</dbReference>
<sequence>MYSLNVPLPSSVTRLASRLARDLPRARARPRGEHTLVVKRLGSGDGARLATSVDEHLSDVAPFELRVREVDSFETAATGGSPVSYLRVESQELRRLHERLCSHFEPVDGIEGNDYVPHVTIARGGDLASVRRLADREIDSIRWTAEELVVWDSERNLDVRQFSLPR</sequence>
<dbReference type="Pfam" id="PF13563">
    <property type="entry name" value="2_5_RNA_ligase2"/>
    <property type="match status" value="1"/>
</dbReference>
<dbReference type="Gene3D" id="3.90.1140.10">
    <property type="entry name" value="Cyclic phosphodiesterase"/>
    <property type="match status" value="1"/>
</dbReference>
<dbReference type="GeneID" id="39846885"/>
<keyword evidence="1" id="KW-0436">Ligase</keyword>